<sequence>MALNLHLLQKVNATTPKSIPVIDLQDAWTVPTTTSSSSTTNSTNTTIIDISIFQQFQPCATSTQKSINAALTLLPRIQPPNPRSSYSQLADEASTSRDQSRGQSLARQNIVVQQDSVTIQQLNSKIDAATTKFEEKKSLPRYGVSEAAAQIRPSTSRDQSRGQSLARQNIVVQQDSVTIQQLNSKIDFLNRKIAKLEGSNNAMNTRLANLEKTAIDINQGIKSVEQVSRSMYEILANITRSNNKRATTRPASLPFNSTADLVAFDHCSEETFRHLVDYLNYSKGLNPTDTAAKFIKNCFIIDEDLFTNLTWHGSKTFDHCSEETFRHLVDYLNYSKGLNPTDTAAKFIKNCFIFDEDLFTNLTWHGSKTNNHLMALKSTKFAKACEEAMPLNPITLMKPTEEQFSVAMTKALKSAKEGYRRKRKQPTGNEDIIALQPQPQRPCLQQRQQHNNQLERKERNDNAAPIDDNDDNGGDNGGLQDDHYGGQNDYGGYVNQEHDGGYENQEHDDGGYVNQEHDGGYENQEYDDSGYGKQEHDDGGYGKQEHDDGGYENQDHDDIFEGQVHGDVFEDQNVGYYGGGQEHDNFRGQDDRGEHEEDETQDMFAD</sequence>
<organism evidence="3 4">
    <name type="scientific">Trichomalopsis sarcophagae</name>
    <dbReference type="NCBI Taxonomy" id="543379"/>
    <lineage>
        <taxon>Eukaryota</taxon>
        <taxon>Metazoa</taxon>
        <taxon>Ecdysozoa</taxon>
        <taxon>Arthropoda</taxon>
        <taxon>Hexapoda</taxon>
        <taxon>Insecta</taxon>
        <taxon>Pterygota</taxon>
        <taxon>Neoptera</taxon>
        <taxon>Endopterygota</taxon>
        <taxon>Hymenoptera</taxon>
        <taxon>Apocrita</taxon>
        <taxon>Proctotrupomorpha</taxon>
        <taxon>Chalcidoidea</taxon>
        <taxon>Pteromalidae</taxon>
        <taxon>Pteromalinae</taxon>
        <taxon>Trichomalopsis</taxon>
    </lineage>
</organism>
<accession>A0A232EDK6</accession>
<evidence type="ECO:0000256" key="1">
    <source>
        <dbReference type="SAM" id="Coils"/>
    </source>
</evidence>
<proteinExistence type="predicted"/>
<dbReference type="Proteomes" id="UP000215335">
    <property type="component" value="Unassembled WGS sequence"/>
</dbReference>
<reference evidence="3 4" key="1">
    <citation type="journal article" date="2017" name="Curr. Biol.">
        <title>The Evolution of Venom by Co-option of Single-Copy Genes.</title>
        <authorList>
            <person name="Martinson E.O."/>
            <person name="Mrinalini"/>
            <person name="Kelkar Y.D."/>
            <person name="Chang C.H."/>
            <person name="Werren J.H."/>
        </authorList>
    </citation>
    <scope>NUCLEOTIDE SEQUENCE [LARGE SCALE GENOMIC DNA]</scope>
    <source>
        <strain evidence="3 4">Alberta</strain>
        <tissue evidence="3">Whole body</tissue>
    </source>
</reference>
<feature type="compositionally biased region" description="Basic and acidic residues" evidence="2">
    <location>
        <begin position="496"/>
        <end position="520"/>
    </location>
</feature>
<evidence type="ECO:0000313" key="3">
    <source>
        <dbReference type="EMBL" id="OXU16408.1"/>
    </source>
</evidence>
<keyword evidence="1" id="KW-0175">Coiled coil</keyword>
<gene>
    <name evidence="3" type="ORF">TSAR_009711</name>
</gene>
<feature type="region of interest" description="Disordered" evidence="2">
    <location>
        <begin position="144"/>
        <end position="163"/>
    </location>
</feature>
<feature type="compositionally biased region" description="Polar residues" evidence="2">
    <location>
        <begin position="152"/>
        <end position="163"/>
    </location>
</feature>
<keyword evidence="4" id="KW-1185">Reference proteome</keyword>
<comment type="caution">
    <text evidence="3">The sequence shown here is derived from an EMBL/GenBank/DDBJ whole genome shotgun (WGS) entry which is preliminary data.</text>
</comment>
<evidence type="ECO:0000313" key="4">
    <source>
        <dbReference type="Proteomes" id="UP000215335"/>
    </source>
</evidence>
<dbReference type="EMBL" id="NNAY01006349">
    <property type="protein sequence ID" value="OXU16408.1"/>
    <property type="molecule type" value="Genomic_DNA"/>
</dbReference>
<feature type="region of interest" description="Disordered" evidence="2">
    <location>
        <begin position="415"/>
        <end position="606"/>
    </location>
</feature>
<feature type="compositionally biased region" description="Basic and acidic residues" evidence="2">
    <location>
        <begin position="581"/>
        <end position="595"/>
    </location>
</feature>
<evidence type="ECO:0008006" key="5">
    <source>
        <dbReference type="Google" id="ProtNLM"/>
    </source>
</evidence>
<protein>
    <recommendedName>
        <fullName evidence="5">DUF4806 domain-containing protein</fullName>
    </recommendedName>
</protein>
<dbReference type="OrthoDB" id="7553767at2759"/>
<dbReference type="STRING" id="543379.A0A232EDK6"/>
<feature type="compositionally biased region" description="Low complexity" evidence="2">
    <location>
        <begin position="435"/>
        <end position="449"/>
    </location>
</feature>
<feature type="compositionally biased region" description="Basic and acidic residues" evidence="2">
    <location>
        <begin position="533"/>
        <end position="559"/>
    </location>
</feature>
<feature type="coiled-coil region" evidence="1">
    <location>
        <begin position="179"/>
        <end position="213"/>
    </location>
</feature>
<evidence type="ECO:0000256" key="2">
    <source>
        <dbReference type="SAM" id="MobiDB-lite"/>
    </source>
</evidence>
<dbReference type="AlphaFoldDB" id="A0A232EDK6"/>
<name>A0A232EDK6_9HYME</name>
<feature type="compositionally biased region" description="Acidic residues" evidence="2">
    <location>
        <begin position="596"/>
        <end position="606"/>
    </location>
</feature>
<feature type="region of interest" description="Disordered" evidence="2">
    <location>
        <begin position="74"/>
        <end position="106"/>
    </location>
</feature>